<dbReference type="Pfam" id="PF00232">
    <property type="entry name" value="Glyco_hydro_1"/>
    <property type="match status" value="1"/>
</dbReference>
<dbReference type="InterPro" id="IPR001360">
    <property type="entry name" value="Glyco_hydro_1"/>
</dbReference>
<comment type="similarity">
    <text evidence="1 2">Belongs to the glycosyl hydrolase 1 family.</text>
</comment>
<proteinExistence type="inferred from homology"/>
<name>A0A0A9D7D4_ARUDO</name>
<reference evidence="3" key="2">
    <citation type="journal article" date="2015" name="Data Brief">
        <title>Shoot transcriptome of the giant reed, Arundo donax.</title>
        <authorList>
            <person name="Barrero R.A."/>
            <person name="Guerrero F.D."/>
            <person name="Moolhuijzen P."/>
            <person name="Goolsby J.A."/>
            <person name="Tidwell J."/>
            <person name="Bellgard S.E."/>
            <person name="Bellgard M.I."/>
        </authorList>
    </citation>
    <scope>NUCLEOTIDE SEQUENCE</scope>
    <source>
        <tissue evidence="3">Shoot tissue taken approximately 20 cm above the soil surface</tissue>
    </source>
</reference>
<accession>A0A0A9D7D4</accession>
<dbReference type="AlphaFoldDB" id="A0A0A9D7D4"/>
<dbReference type="SUPFAM" id="SSF51445">
    <property type="entry name" value="(Trans)glycosidases"/>
    <property type="match status" value="1"/>
</dbReference>
<dbReference type="GO" id="GO:0005975">
    <property type="term" value="P:carbohydrate metabolic process"/>
    <property type="evidence" value="ECO:0007669"/>
    <property type="project" value="InterPro"/>
</dbReference>
<evidence type="ECO:0000256" key="2">
    <source>
        <dbReference type="RuleBase" id="RU003690"/>
    </source>
</evidence>
<dbReference type="PANTHER" id="PTHR10353">
    <property type="entry name" value="GLYCOSYL HYDROLASE"/>
    <property type="match status" value="1"/>
</dbReference>
<evidence type="ECO:0000313" key="3">
    <source>
        <dbReference type="EMBL" id="JAD83726.1"/>
    </source>
</evidence>
<dbReference type="Gene3D" id="3.20.20.80">
    <property type="entry name" value="Glycosidases"/>
    <property type="match status" value="1"/>
</dbReference>
<evidence type="ECO:0000256" key="1">
    <source>
        <dbReference type="ARBA" id="ARBA00010838"/>
    </source>
</evidence>
<dbReference type="PANTHER" id="PTHR10353:SF69">
    <property type="entry name" value="BETA-GLUCOSIDASE 8"/>
    <property type="match status" value="1"/>
</dbReference>
<dbReference type="InterPro" id="IPR017853">
    <property type="entry name" value="GH"/>
</dbReference>
<protein>
    <submittedName>
        <fullName evidence="3">Uncharacterized protein</fullName>
    </submittedName>
</protein>
<organism evidence="3">
    <name type="scientific">Arundo donax</name>
    <name type="common">Giant reed</name>
    <name type="synonym">Donax arundinaceus</name>
    <dbReference type="NCBI Taxonomy" id="35708"/>
    <lineage>
        <taxon>Eukaryota</taxon>
        <taxon>Viridiplantae</taxon>
        <taxon>Streptophyta</taxon>
        <taxon>Embryophyta</taxon>
        <taxon>Tracheophyta</taxon>
        <taxon>Spermatophyta</taxon>
        <taxon>Magnoliopsida</taxon>
        <taxon>Liliopsida</taxon>
        <taxon>Poales</taxon>
        <taxon>Poaceae</taxon>
        <taxon>PACMAD clade</taxon>
        <taxon>Arundinoideae</taxon>
        <taxon>Arundineae</taxon>
        <taxon>Arundo</taxon>
    </lineage>
</organism>
<dbReference type="EMBL" id="GBRH01214169">
    <property type="protein sequence ID" value="JAD83726.1"/>
    <property type="molecule type" value="Transcribed_RNA"/>
</dbReference>
<reference evidence="3" key="1">
    <citation type="submission" date="2014-09" db="EMBL/GenBank/DDBJ databases">
        <authorList>
            <person name="Magalhaes I.L.F."/>
            <person name="Oliveira U."/>
            <person name="Santos F.R."/>
            <person name="Vidigal T.H.D.A."/>
            <person name="Brescovit A.D."/>
            <person name="Santos A.J."/>
        </authorList>
    </citation>
    <scope>NUCLEOTIDE SEQUENCE</scope>
    <source>
        <tissue evidence="3">Shoot tissue taken approximately 20 cm above the soil surface</tissue>
    </source>
</reference>
<dbReference type="GO" id="GO:0008422">
    <property type="term" value="F:beta-glucosidase activity"/>
    <property type="evidence" value="ECO:0007669"/>
    <property type="project" value="UniProtKB-ARBA"/>
</dbReference>
<sequence>MAICDKLQVFGFNKIIRIDKIKQSQFRFLDPLINGQYPKVMQDIVKDRLPSFTPEQAKLVKGSSDYFGINQYTAYHISDQQTPQQAPTSYSSDWGVSYNFQRNGVTIGHLANSNWLYMVLTGMYGVVNYLKEWINLETSHARSSCMTQQGSSSTRTTSLS</sequence>